<feature type="domain" description="RNA-polymerase II-associated protein 3-like C-terminal" evidence="6">
    <location>
        <begin position="646"/>
        <end position="735"/>
    </location>
</feature>
<dbReference type="InterPro" id="IPR025986">
    <property type="entry name" value="RPAP3-like_C"/>
</dbReference>
<accession>D7G8F8</accession>
<evidence type="ECO:0000259" key="6">
    <source>
        <dbReference type="Pfam" id="PF13877"/>
    </source>
</evidence>
<dbReference type="InParanoid" id="D7G8F8"/>
<protein>
    <recommendedName>
        <fullName evidence="4">RNA polymerase II-associated protein 3</fullName>
    </recommendedName>
</protein>
<proteinExistence type="inferred from homology"/>
<dbReference type="OMA" id="VTMGKET"/>
<feature type="compositionally biased region" description="Low complexity" evidence="5">
    <location>
        <begin position="227"/>
        <end position="237"/>
    </location>
</feature>
<dbReference type="Proteomes" id="UP000002630">
    <property type="component" value="Linkage Group LG17"/>
</dbReference>
<dbReference type="InterPro" id="IPR019734">
    <property type="entry name" value="TPR_rpt"/>
</dbReference>
<dbReference type="Gene3D" id="1.25.40.10">
    <property type="entry name" value="Tetratricopeptide repeat domain"/>
    <property type="match status" value="1"/>
</dbReference>
<dbReference type="SMART" id="SM00028">
    <property type="entry name" value="TPR"/>
    <property type="match status" value="3"/>
</dbReference>
<reference evidence="7 8" key="1">
    <citation type="journal article" date="2010" name="Nature">
        <title>The Ectocarpus genome and the independent evolution of multicellularity in brown algae.</title>
        <authorList>
            <person name="Cock J.M."/>
            <person name="Sterck L."/>
            <person name="Rouze P."/>
            <person name="Scornet D."/>
            <person name="Allen A.E."/>
            <person name="Amoutzias G."/>
            <person name="Anthouard V."/>
            <person name="Artiguenave F."/>
            <person name="Aury J.M."/>
            <person name="Badger J.H."/>
            <person name="Beszteri B."/>
            <person name="Billiau K."/>
            <person name="Bonnet E."/>
            <person name="Bothwell J.H."/>
            <person name="Bowler C."/>
            <person name="Boyen C."/>
            <person name="Brownlee C."/>
            <person name="Carrano C.J."/>
            <person name="Charrier B."/>
            <person name="Cho G.Y."/>
            <person name="Coelho S.M."/>
            <person name="Collen J."/>
            <person name="Corre E."/>
            <person name="Da Silva C."/>
            <person name="Delage L."/>
            <person name="Delaroque N."/>
            <person name="Dittami S.M."/>
            <person name="Doulbeau S."/>
            <person name="Elias M."/>
            <person name="Farnham G."/>
            <person name="Gachon C.M."/>
            <person name="Gschloessl B."/>
            <person name="Heesch S."/>
            <person name="Jabbari K."/>
            <person name="Jubin C."/>
            <person name="Kawai H."/>
            <person name="Kimura K."/>
            <person name="Kloareg B."/>
            <person name="Kupper F.C."/>
            <person name="Lang D."/>
            <person name="Le Bail A."/>
            <person name="Leblanc C."/>
            <person name="Lerouge P."/>
            <person name="Lohr M."/>
            <person name="Lopez P.J."/>
            <person name="Martens C."/>
            <person name="Maumus F."/>
            <person name="Michel G."/>
            <person name="Miranda-Saavedra D."/>
            <person name="Morales J."/>
            <person name="Moreau H."/>
            <person name="Motomura T."/>
            <person name="Nagasato C."/>
            <person name="Napoli C.A."/>
            <person name="Nelson D.R."/>
            <person name="Nyvall-Collen P."/>
            <person name="Peters A.F."/>
            <person name="Pommier C."/>
            <person name="Potin P."/>
            <person name="Poulain J."/>
            <person name="Quesneville H."/>
            <person name="Read B."/>
            <person name="Rensing S.A."/>
            <person name="Ritter A."/>
            <person name="Rousvoal S."/>
            <person name="Samanta M."/>
            <person name="Samson G."/>
            <person name="Schroeder D.C."/>
            <person name="Segurens B."/>
            <person name="Strittmatter M."/>
            <person name="Tonon T."/>
            <person name="Tregear J.W."/>
            <person name="Valentin K."/>
            <person name="von Dassow P."/>
            <person name="Yamagishi T."/>
            <person name="Van de Peer Y."/>
            <person name="Wincker P."/>
        </authorList>
    </citation>
    <scope>NUCLEOTIDE SEQUENCE [LARGE SCALE GENOMIC DNA]</scope>
    <source>
        <strain evidence="8">Ec32 / CCAP1310/4</strain>
    </source>
</reference>
<keyword evidence="1" id="KW-0677">Repeat</keyword>
<feature type="region of interest" description="Disordered" evidence="5">
    <location>
        <begin position="48"/>
        <end position="150"/>
    </location>
</feature>
<evidence type="ECO:0000256" key="4">
    <source>
        <dbReference type="ARBA" id="ARBA00040133"/>
    </source>
</evidence>
<evidence type="ECO:0000313" key="8">
    <source>
        <dbReference type="Proteomes" id="UP000002630"/>
    </source>
</evidence>
<feature type="region of interest" description="Disordered" evidence="5">
    <location>
        <begin position="610"/>
        <end position="636"/>
    </location>
</feature>
<organism evidence="7 8">
    <name type="scientific">Ectocarpus siliculosus</name>
    <name type="common">Brown alga</name>
    <name type="synonym">Conferva siliculosa</name>
    <dbReference type="NCBI Taxonomy" id="2880"/>
    <lineage>
        <taxon>Eukaryota</taxon>
        <taxon>Sar</taxon>
        <taxon>Stramenopiles</taxon>
        <taxon>Ochrophyta</taxon>
        <taxon>PX clade</taxon>
        <taxon>Phaeophyceae</taxon>
        <taxon>Ectocarpales</taxon>
        <taxon>Ectocarpaceae</taxon>
        <taxon>Ectocarpus</taxon>
    </lineage>
</organism>
<dbReference type="EMBL" id="FN649742">
    <property type="protein sequence ID" value="CBJ28003.1"/>
    <property type="molecule type" value="Genomic_DNA"/>
</dbReference>
<dbReference type="eggNOG" id="KOG0376">
    <property type="taxonomic scope" value="Eukaryota"/>
</dbReference>
<dbReference type="PANTHER" id="PTHR46423">
    <property type="entry name" value="RNA POLYMERASE II-ASSOCIATED PROTEIN 3"/>
    <property type="match status" value="1"/>
</dbReference>
<sequence>MTGKGDHDAYGKDGPGAAAFRVQHQIRRNAQDMQEYLTDLSSWEKSIKKKDKQLSRKAMSESSSSGNRRAIPDTGTPPIRPPGSTVPVSSGPAPQPSQPTQKLSAKSLGCRNDGADGRPHINVNAANGGGATGDSGKAKSSMSAAGHTYDKGYGKWAKFDIDAALRSVDQEEEEGVNDKRRSSSNSDSDTDSDKNQGTPRLTPATMVDRSCSRGLRRPPPPKHTVAPTSTSRSSQSPRDLEKEEREKGNTKFGQGDFEGAVKSYTRCLGMNSKSSLAFSNRAMANLKLKEFGKAESDADAALRVDPRHVKSLQQRAAARNALGKHRAALGDLQTAAEIDPTSKQVRKDLSKTLETLKTVVRRAPKTHVRVESFPLPAPKPRGYSQPGTPIEEGVPPTVANAAVSATNHNASVTGDEDTAAPYSSVLQESTDKRATNEATVYSYQARTIVEELPDEAEATLATPIPTPRAPTNAVSSVQSVPLPTASIAVAAQNERGGDAVPRSYGRVDRDITVDPAGDTPKIATVEGSLTKTTTPGAATPSEATDVAAAHTVRPAVSTDLASKTGPPALSLVDVGAKAVTEQASAGGEDNNLSRGTHPVKEEATCPSLEARTEDKELCAPTQTPQQGRPSTPAPACRATAHALQLPTTGYQFESMWRGTDGSPEGRLELLRAVPPSTIAKIFRRTPIEVELLGGVLQELGKAFLPRRPATALRWLKSLSKASRFSMTVALLGEEDGRAAAREVLRRLEAASPTKVDPKDVDVLRKQFSC</sequence>
<dbReference type="InterPro" id="IPR011990">
    <property type="entry name" value="TPR-like_helical_dom_sf"/>
</dbReference>
<dbReference type="EMBL" id="FN649127">
    <property type="protein sequence ID" value="CBJ28003.1"/>
    <property type="molecule type" value="Genomic_DNA"/>
</dbReference>
<comment type="similarity">
    <text evidence="3">Belongs to the RPAP3 family.</text>
</comment>
<dbReference type="PROSITE" id="PS00435">
    <property type="entry name" value="PEROXIDASE_1"/>
    <property type="match status" value="1"/>
</dbReference>
<dbReference type="InterPro" id="IPR051966">
    <property type="entry name" value="RPAP3"/>
</dbReference>
<dbReference type="PANTHER" id="PTHR46423:SF1">
    <property type="entry name" value="RNA POLYMERASE II-ASSOCIATED PROTEIN 3"/>
    <property type="match status" value="1"/>
</dbReference>
<gene>
    <name evidence="7" type="ORF">Esi_0089_0031</name>
</gene>
<evidence type="ECO:0000256" key="1">
    <source>
        <dbReference type="ARBA" id="ARBA00022737"/>
    </source>
</evidence>
<feature type="compositionally biased region" description="Low complexity" evidence="5">
    <location>
        <begin position="82"/>
        <end position="92"/>
    </location>
</feature>
<keyword evidence="8" id="KW-1185">Reference proteome</keyword>
<evidence type="ECO:0000313" key="7">
    <source>
        <dbReference type="EMBL" id="CBJ28003.1"/>
    </source>
</evidence>
<feature type="region of interest" description="Disordered" evidence="5">
    <location>
        <begin position="581"/>
        <end position="600"/>
    </location>
</feature>
<dbReference type="GO" id="GO:0101031">
    <property type="term" value="C:protein folding chaperone complex"/>
    <property type="evidence" value="ECO:0007669"/>
    <property type="project" value="TreeGrafter"/>
</dbReference>
<feature type="compositionally biased region" description="Basic and acidic residues" evidence="5">
    <location>
        <begin position="238"/>
        <end position="249"/>
    </location>
</feature>
<dbReference type="AlphaFoldDB" id="D7G8F8"/>
<feature type="region of interest" description="Disordered" evidence="5">
    <location>
        <begin position="168"/>
        <end position="256"/>
    </location>
</feature>
<evidence type="ECO:0000256" key="3">
    <source>
        <dbReference type="ARBA" id="ARBA00038275"/>
    </source>
</evidence>
<name>D7G8F8_ECTSI</name>
<feature type="compositionally biased region" description="Polar residues" evidence="5">
    <location>
        <begin position="620"/>
        <end position="629"/>
    </location>
</feature>
<dbReference type="SUPFAM" id="SSF48452">
    <property type="entry name" value="TPR-like"/>
    <property type="match status" value="1"/>
</dbReference>
<keyword evidence="2" id="KW-0802">TPR repeat</keyword>
<dbReference type="OrthoDB" id="2423701at2759"/>
<evidence type="ECO:0000256" key="2">
    <source>
        <dbReference type="ARBA" id="ARBA00022803"/>
    </source>
</evidence>
<dbReference type="InterPro" id="IPR019793">
    <property type="entry name" value="Peroxidases_heam-ligand_BS"/>
</dbReference>
<dbReference type="Pfam" id="PF13877">
    <property type="entry name" value="RPAP3_C"/>
    <property type="match status" value="1"/>
</dbReference>
<dbReference type="STRING" id="2880.D7G8F8"/>
<evidence type="ECO:0000256" key="5">
    <source>
        <dbReference type="SAM" id="MobiDB-lite"/>
    </source>
</evidence>